<evidence type="ECO:0000259" key="1">
    <source>
        <dbReference type="Pfam" id="PF14240"/>
    </source>
</evidence>
<reference evidence="2" key="1">
    <citation type="submission" date="2018-05" db="EMBL/GenBank/DDBJ databases">
        <authorList>
            <person name="Lanie J.A."/>
            <person name="Ng W.-L."/>
            <person name="Kazmierczak K.M."/>
            <person name="Andrzejewski T.M."/>
            <person name="Davidsen T.M."/>
            <person name="Wayne K.J."/>
            <person name="Tettelin H."/>
            <person name="Glass J.I."/>
            <person name="Rusch D."/>
            <person name="Podicherti R."/>
            <person name="Tsui H.-C.T."/>
            <person name="Winkler M.E."/>
        </authorList>
    </citation>
    <scope>NUCLEOTIDE SEQUENCE</scope>
</reference>
<feature type="non-terminal residue" evidence="2">
    <location>
        <position position="1"/>
    </location>
</feature>
<protein>
    <recommendedName>
        <fullName evidence="1">YHYH domain-containing protein</fullName>
    </recommendedName>
</protein>
<dbReference type="InterPro" id="IPR025924">
    <property type="entry name" value="YHYH_dom"/>
</dbReference>
<gene>
    <name evidence="2" type="ORF">METZ01_LOCUS315977</name>
</gene>
<accession>A0A382NPL8</accession>
<dbReference type="Pfam" id="PF14240">
    <property type="entry name" value="YHYH"/>
    <property type="match status" value="1"/>
</dbReference>
<dbReference type="AlphaFoldDB" id="A0A382NPL8"/>
<feature type="non-terminal residue" evidence="2">
    <location>
        <position position="330"/>
    </location>
</feature>
<feature type="domain" description="YHYH" evidence="1">
    <location>
        <begin position="135"/>
        <end position="285"/>
    </location>
</feature>
<proteinExistence type="predicted"/>
<sequence>VPVPEGSDALLATWILNPDSHTAAVIEDDGPVPVDVQSVELATVEGVDYVHVLATGIPDYTHLLTDAGAAFLEDRPRADTDFREGHPLADAGDTLDFGQDLGYASTGCRDLPGTGYGFWPPGPVCPTRQDWDAWFPIEPVEATEPVSTGLGVIGLWVNGVAVFNWGDGQSWANEQTWFNLAPAAEVYDLDVCPGHSAMGTYHHHSHPVCLADQLGDGGSAHSPVYGYAADGVPIAGPWTTDGVLARSSWRLRDYDDPGSPTGCGAAGMRSCLMADQLDPSTGTVATDHPGPDTSDTVRTMSGNELTAVAGYYLEDWYFDAALDGGSPEAL</sequence>
<dbReference type="EMBL" id="UINC01101917">
    <property type="protein sequence ID" value="SVC63123.1"/>
    <property type="molecule type" value="Genomic_DNA"/>
</dbReference>
<organism evidence="2">
    <name type="scientific">marine metagenome</name>
    <dbReference type="NCBI Taxonomy" id="408172"/>
    <lineage>
        <taxon>unclassified sequences</taxon>
        <taxon>metagenomes</taxon>
        <taxon>ecological metagenomes</taxon>
    </lineage>
</organism>
<name>A0A382NPL8_9ZZZZ</name>
<evidence type="ECO:0000313" key="2">
    <source>
        <dbReference type="EMBL" id="SVC63123.1"/>
    </source>
</evidence>